<organism evidence="2 3">
    <name type="scientific">Postia placenta MAD-698-R-SB12</name>
    <dbReference type="NCBI Taxonomy" id="670580"/>
    <lineage>
        <taxon>Eukaryota</taxon>
        <taxon>Fungi</taxon>
        <taxon>Dikarya</taxon>
        <taxon>Basidiomycota</taxon>
        <taxon>Agaricomycotina</taxon>
        <taxon>Agaricomycetes</taxon>
        <taxon>Polyporales</taxon>
        <taxon>Adustoporiaceae</taxon>
        <taxon>Rhodonia</taxon>
    </lineage>
</organism>
<evidence type="ECO:0000313" key="3">
    <source>
        <dbReference type="Proteomes" id="UP000194127"/>
    </source>
</evidence>
<sequence length="395" mass="43347">PPTSSLPPLVRLALCSTEQVSDAFQNLRAIYCRNTFSVAPTLLRKHLPNHLLHDKSVPDSGYASADDEDEGGADSPEVEVESDAFDIDVLRSDAFERDFATRWLTGFIARSDVWVTSVDSDARAALVDDAASILAAFAGDDEEEALTRRFTFEGGIDVELNDAPLLTEDHTSVGLQSWGSSILLAERLCANPHAFGLSIRQDQTSLRVLELGAGTGLLSIVAAKILRAQRLDDTTSIVVATDYHPSVLANLRSNVTTNFGTVDGLLVVRALDWQYPVHDGPFALPFGVILAADVIYHPEHARWIKKCAEHLLTRPDDVSVGGIFWLIIPLRPTGRHEGMSNTVEEVFPQVSQQDRDSTVHTSKLELVILDMQKLARHEGVGRADEGGYKLYRIGW</sequence>
<dbReference type="Proteomes" id="UP000194127">
    <property type="component" value="Unassembled WGS sequence"/>
</dbReference>
<dbReference type="Pfam" id="PF10294">
    <property type="entry name" value="Methyltransf_16"/>
    <property type="match status" value="1"/>
</dbReference>
<name>A0A1X6NDT5_9APHY</name>
<dbReference type="OrthoDB" id="433955at2759"/>
<evidence type="ECO:0000313" key="2">
    <source>
        <dbReference type="EMBL" id="OSX66788.1"/>
    </source>
</evidence>
<dbReference type="EMBL" id="KZ110591">
    <property type="protein sequence ID" value="OSX66788.1"/>
    <property type="molecule type" value="Genomic_DNA"/>
</dbReference>
<dbReference type="AlphaFoldDB" id="A0A1X6NDT5"/>
<dbReference type="GO" id="GO:0008757">
    <property type="term" value="F:S-adenosylmethionine-dependent methyltransferase activity"/>
    <property type="evidence" value="ECO:0007669"/>
    <property type="project" value="UniProtKB-ARBA"/>
</dbReference>
<dbReference type="InterPro" id="IPR019410">
    <property type="entry name" value="Methyltransf_16"/>
</dbReference>
<dbReference type="GeneID" id="36328456"/>
<feature type="non-terminal residue" evidence="2">
    <location>
        <position position="1"/>
    </location>
</feature>
<dbReference type="Gene3D" id="3.40.50.150">
    <property type="entry name" value="Vaccinia Virus protein VP39"/>
    <property type="match status" value="1"/>
</dbReference>
<dbReference type="InterPro" id="IPR029063">
    <property type="entry name" value="SAM-dependent_MTases_sf"/>
</dbReference>
<dbReference type="STRING" id="670580.A0A1X6NDT5"/>
<gene>
    <name evidence="2" type="ORF">POSPLADRAFT_1119908</name>
</gene>
<keyword evidence="3" id="KW-1185">Reference proteome</keyword>
<accession>A0A1X6NDT5</accession>
<dbReference type="SUPFAM" id="SSF53335">
    <property type="entry name" value="S-adenosyl-L-methionine-dependent methyltransferases"/>
    <property type="match status" value="1"/>
</dbReference>
<protein>
    <recommendedName>
        <fullName evidence="4">Methyltransferase small domain-containing protein</fullName>
    </recommendedName>
</protein>
<dbReference type="RefSeq" id="XP_024343582.1">
    <property type="nucleotide sequence ID" value="XM_024483507.1"/>
</dbReference>
<dbReference type="PANTHER" id="PTHR14614">
    <property type="entry name" value="HEPATOCELLULAR CARCINOMA-ASSOCIATED ANTIGEN"/>
    <property type="match status" value="1"/>
</dbReference>
<reference evidence="2 3" key="1">
    <citation type="submission" date="2017-04" db="EMBL/GenBank/DDBJ databases">
        <title>Genome Sequence of the Model Brown-Rot Fungus Postia placenta SB12.</title>
        <authorList>
            <consortium name="DOE Joint Genome Institute"/>
            <person name="Gaskell J."/>
            <person name="Kersten P."/>
            <person name="Larrondo L.F."/>
            <person name="Canessa P."/>
            <person name="Martinez D."/>
            <person name="Hibbett D."/>
            <person name="Schmoll M."/>
            <person name="Kubicek C.P."/>
            <person name="Martinez A.T."/>
            <person name="Yadav J."/>
            <person name="Master E."/>
            <person name="Magnuson J.K."/>
            <person name="James T."/>
            <person name="Yaver D."/>
            <person name="Berka R."/>
            <person name="Labutti K."/>
            <person name="Lipzen A."/>
            <person name="Aerts A."/>
            <person name="Barry K."/>
            <person name="Henrissat B."/>
            <person name="Blanchette R."/>
            <person name="Grigoriev I."/>
            <person name="Cullen D."/>
        </authorList>
    </citation>
    <scope>NUCLEOTIDE SEQUENCE [LARGE SCALE GENOMIC DNA]</scope>
    <source>
        <strain evidence="2 3">MAD-698-R-SB12</strain>
    </source>
</reference>
<evidence type="ECO:0008006" key="4">
    <source>
        <dbReference type="Google" id="ProtNLM"/>
    </source>
</evidence>
<dbReference type="CDD" id="cd02440">
    <property type="entry name" value="AdoMet_MTases"/>
    <property type="match status" value="1"/>
</dbReference>
<dbReference type="PANTHER" id="PTHR14614:SF147">
    <property type="entry name" value="S-ADENOSYLMETHIONINE-DEPENDENT METHYLTRANSFERASE OF THE SEVEN BETA-STRAND FAMILY"/>
    <property type="match status" value="1"/>
</dbReference>
<feature type="region of interest" description="Disordered" evidence="1">
    <location>
        <begin position="58"/>
        <end position="79"/>
    </location>
</feature>
<evidence type="ECO:0000256" key="1">
    <source>
        <dbReference type="SAM" id="MobiDB-lite"/>
    </source>
</evidence>
<feature type="non-terminal residue" evidence="2">
    <location>
        <position position="395"/>
    </location>
</feature>
<proteinExistence type="predicted"/>
<feature type="compositionally biased region" description="Acidic residues" evidence="1">
    <location>
        <begin position="65"/>
        <end position="79"/>
    </location>
</feature>